<dbReference type="Gene3D" id="3.30.420.10">
    <property type="entry name" value="Ribonuclease H-like superfamily/Ribonuclease H"/>
    <property type="match status" value="1"/>
</dbReference>
<dbReference type="GO" id="GO:0003676">
    <property type="term" value="F:nucleic acid binding"/>
    <property type="evidence" value="ECO:0007669"/>
    <property type="project" value="InterPro"/>
</dbReference>
<reference evidence="2" key="2">
    <citation type="submission" date="2025-08" db="UniProtKB">
        <authorList>
            <consortium name="RefSeq"/>
        </authorList>
    </citation>
    <scope>IDENTIFICATION</scope>
    <source>
        <tissue evidence="2">Leaf</tissue>
    </source>
</reference>
<sequence length="168" mass="18787">MDANSSYEINTINFVWVWRNGIIDYLDHGKLLEDSKASWVIHTKAARIGTTTSRTTTLSSISEAIYEAGNVHHWTAVVGSRFENKENHIFTLSPSAKGQAESTNKVIMQNLKKRLDAAKAKWPEELPGVLWAYQTTTKSSTGETPVSLVYGGEALISVEVREPILRYF</sequence>
<dbReference type="PANTHER" id="PTHR48475">
    <property type="entry name" value="RIBONUCLEASE H"/>
    <property type="match status" value="1"/>
</dbReference>
<reference evidence="1" key="1">
    <citation type="journal article" date="2013" name="Genome Biol.">
        <title>Reference genomes and transcriptomes of Nicotiana sylvestris and Nicotiana tomentosiformis.</title>
        <authorList>
            <person name="Sierro N."/>
            <person name="Battey J.N."/>
            <person name="Ouadi S."/>
            <person name="Bovet L."/>
            <person name="Goepfert S."/>
            <person name="Bakaher N."/>
            <person name="Peitsch M.C."/>
            <person name="Ivanov N.V."/>
        </authorList>
    </citation>
    <scope>NUCLEOTIDE SEQUENCE [LARGE SCALE GENOMIC DNA]</scope>
</reference>
<dbReference type="InterPro" id="IPR036397">
    <property type="entry name" value="RNaseH_sf"/>
</dbReference>
<evidence type="ECO:0000313" key="2">
    <source>
        <dbReference type="RefSeq" id="XP_009770361.1"/>
    </source>
</evidence>
<keyword evidence="1" id="KW-1185">Reference proteome</keyword>
<organism evidence="1 2">
    <name type="scientific">Nicotiana sylvestris</name>
    <name type="common">Wood tobacco</name>
    <name type="synonym">South American tobacco</name>
    <dbReference type="NCBI Taxonomy" id="4096"/>
    <lineage>
        <taxon>Eukaryota</taxon>
        <taxon>Viridiplantae</taxon>
        <taxon>Streptophyta</taxon>
        <taxon>Embryophyta</taxon>
        <taxon>Tracheophyta</taxon>
        <taxon>Spermatophyta</taxon>
        <taxon>Magnoliopsida</taxon>
        <taxon>eudicotyledons</taxon>
        <taxon>Gunneridae</taxon>
        <taxon>Pentapetalae</taxon>
        <taxon>asterids</taxon>
        <taxon>lamiids</taxon>
        <taxon>Solanales</taxon>
        <taxon>Solanaceae</taxon>
        <taxon>Nicotianoideae</taxon>
        <taxon>Nicotianeae</taxon>
        <taxon>Nicotiana</taxon>
    </lineage>
</organism>
<dbReference type="PANTHER" id="PTHR48475:SF1">
    <property type="entry name" value="RNASE H TYPE-1 DOMAIN-CONTAINING PROTEIN"/>
    <property type="match status" value="1"/>
</dbReference>
<name>A0A1U7VZG9_NICSY</name>
<dbReference type="eggNOG" id="KOG0017">
    <property type="taxonomic scope" value="Eukaryota"/>
</dbReference>
<dbReference type="Proteomes" id="UP000189701">
    <property type="component" value="Unplaced"/>
</dbReference>
<protein>
    <submittedName>
        <fullName evidence="2">Uncharacterized protein LOC104221079</fullName>
    </submittedName>
</protein>
<evidence type="ECO:0000313" key="1">
    <source>
        <dbReference type="Proteomes" id="UP000189701"/>
    </source>
</evidence>
<dbReference type="SUPFAM" id="SSF53098">
    <property type="entry name" value="Ribonuclease H-like"/>
    <property type="match status" value="1"/>
</dbReference>
<dbReference type="AlphaFoldDB" id="A0A1U7VZG9"/>
<dbReference type="RefSeq" id="XP_009770361.1">
    <property type="nucleotide sequence ID" value="XM_009772059.1"/>
</dbReference>
<accession>A0A1U7VZG9</accession>
<dbReference type="InterPro" id="IPR012337">
    <property type="entry name" value="RNaseH-like_sf"/>
</dbReference>
<proteinExistence type="predicted"/>
<gene>
    <name evidence="2" type="primary">LOC104221079</name>
</gene>